<gene>
    <name evidence="17" type="ORF">Golob_001918</name>
</gene>
<dbReference type="AlphaFoldDB" id="A0A7J8N3V6"/>
<dbReference type="GO" id="GO:0009507">
    <property type="term" value="C:chloroplast"/>
    <property type="evidence" value="ECO:0007669"/>
    <property type="project" value="UniProtKB-SubCell"/>
</dbReference>
<dbReference type="InterPro" id="IPR010945">
    <property type="entry name" value="Malate_DH_type2"/>
</dbReference>
<evidence type="ECO:0000256" key="13">
    <source>
        <dbReference type="ARBA" id="ARBA00047976"/>
    </source>
</evidence>
<comment type="caution">
    <text evidence="17">The sequence shown here is derived from an EMBL/GenBank/DDBJ whole genome shotgun (WGS) entry which is preliminary data.</text>
</comment>
<dbReference type="PROSITE" id="PS00068">
    <property type="entry name" value="MDH"/>
    <property type="match status" value="1"/>
</dbReference>
<dbReference type="Pfam" id="PF00056">
    <property type="entry name" value="Ldh_1_N"/>
    <property type="match status" value="1"/>
</dbReference>
<dbReference type="Gene3D" id="3.90.110.10">
    <property type="entry name" value="Lactate dehydrogenase/glycoside hydrolase, family 4, C-terminal"/>
    <property type="match status" value="1"/>
</dbReference>
<evidence type="ECO:0000256" key="12">
    <source>
        <dbReference type="ARBA" id="ARBA00033185"/>
    </source>
</evidence>
<dbReference type="InterPro" id="IPR001236">
    <property type="entry name" value="Lactate/malate_DH_N"/>
</dbReference>
<feature type="domain" description="Lactate/malate dehydrogenase C-terminal" evidence="16">
    <location>
        <begin position="247"/>
        <end position="421"/>
    </location>
</feature>
<dbReference type="FunFam" id="3.40.50.720:FF:000144">
    <property type="entry name" value="Malate dehydrogenase [NADP]"/>
    <property type="match status" value="1"/>
</dbReference>
<dbReference type="CDD" id="cd01338">
    <property type="entry name" value="MDH_chloroplast-like"/>
    <property type="match status" value="1"/>
</dbReference>
<dbReference type="SUPFAM" id="SSF56327">
    <property type="entry name" value="LDH C-terminal domain-like"/>
    <property type="match status" value="1"/>
</dbReference>
<dbReference type="NCBIfam" id="TIGR01757">
    <property type="entry name" value="Malate-DH_plant"/>
    <property type="match status" value="1"/>
</dbReference>
<feature type="region of interest" description="Disordered" evidence="14">
    <location>
        <begin position="1"/>
        <end position="24"/>
    </location>
</feature>
<evidence type="ECO:0000313" key="17">
    <source>
        <dbReference type="EMBL" id="MBA0571534.1"/>
    </source>
</evidence>
<protein>
    <recommendedName>
        <fullName evidence="5">Malate dehydrogenase [NADP], chloroplastic</fullName>
        <ecNumber evidence="4">1.1.1.82</ecNumber>
    </recommendedName>
    <alternativeName>
        <fullName evidence="12">NADP-MDH</fullName>
    </alternativeName>
</protein>
<organism evidence="17 18">
    <name type="scientific">Gossypium lobatum</name>
    <dbReference type="NCBI Taxonomy" id="34289"/>
    <lineage>
        <taxon>Eukaryota</taxon>
        <taxon>Viridiplantae</taxon>
        <taxon>Streptophyta</taxon>
        <taxon>Embryophyta</taxon>
        <taxon>Tracheophyta</taxon>
        <taxon>Spermatophyta</taxon>
        <taxon>Magnoliopsida</taxon>
        <taxon>eudicotyledons</taxon>
        <taxon>Gunneridae</taxon>
        <taxon>Pentapetalae</taxon>
        <taxon>rosids</taxon>
        <taxon>malvids</taxon>
        <taxon>Malvales</taxon>
        <taxon>Malvaceae</taxon>
        <taxon>Malvoideae</taxon>
        <taxon>Gossypium</taxon>
    </lineage>
</organism>
<dbReference type="EMBL" id="JABEZX010000012">
    <property type="protein sequence ID" value="MBA0571534.1"/>
    <property type="molecule type" value="Genomic_DNA"/>
</dbReference>
<evidence type="ECO:0000256" key="4">
    <source>
        <dbReference type="ARBA" id="ARBA00013132"/>
    </source>
</evidence>
<evidence type="ECO:0000256" key="3">
    <source>
        <dbReference type="ARBA" id="ARBA00011738"/>
    </source>
</evidence>
<dbReference type="InterPro" id="IPR011273">
    <property type="entry name" value="Malate_DH_NADP-dep_pln"/>
</dbReference>
<keyword evidence="11" id="KW-1015">Disulfide bond</keyword>
<dbReference type="Proteomes" id="UP000593572">
    <property type="component" value="Unassembled WGS sequence"/>
</dbReference>
<dbReference type="FunFam" id="3.90.110.10:FF:000002">
    <property type="entry name" value="Malate dehydrogenase"/>
    <property type="match status" value="1"/>
</dbReference>
<evidence type="ECO:0000259" key="15">
    <source>
        <dbReference type="Pfam" id="PF00056"/>
    </source>
</evidence>
<dbReference type="EC" id="1.1.1.82" evidence="4"/>
<keyword evidence="9" id="KW-0809">Transit peptide</keyword>
<dbReference type="Pfam" id="PF02866">
    <property type="entry name" value="Ldh_1_C"/>
    <property type="match status" value="1"/>
</dbReference>
<dbReference type="PANTHER" id="PTHR23382">
    <property type="entry name" value="MALATE DEHYDROGENASE"/>
    <property type="match status" value="1"/>
</dbReference>
<dbReference type="InterPro" id="IPR001252">
    <property type="entry name" value="Malate_DH_AS"/>
</dbReference>
<comment type="subcellular location">
    <subcellularLocation>
        <location evidence="1">Plastid</location>
        <location evidence="1">Chloroplast</location>
    </subcellularLocation>
</comment>
<evidence type="ECO:0000313" key="18">
    <source>
        <dbReference type="Proteomes" id="UP000593572"/>
    </source>
</evidence>
<evidence type="ECO:0000256" key="9">
    <source>
        <dbReference type="ARBA" id="ARBA00022946"/>
    </source>
</evidence>
<evidence type="ECO:0000256" key="14">
    <source>
        <dbReference type="SAM" id="MobiDB-lite"/>
    </source>
</evidence>
<evidence type="ECO:0000259" key="16">
    <source>
        <dbReference type="Pfam" id="PF02866"/>
    </source>
</evidence>
<comment type="subunit">
    <text evidence="3">Homodimer.</text>
</comment>
<dbReference type="SUPFAM" id="SSF51735">
    <property type="entry name" value="NAD(P)-binding Rossmann-fold domains"/>
    <property type="match status" value="1"/>
</dbReference>
<feature type="domain" description="Lactate/malate dehydrogenase N-terminal" evidence="15">
    <location>
        <begin position="97"/>
        <end position="244"/>
    </location>
</feature>
<evidence type="ECO:0000256" key="7">
    <source>
        <dbReference type="ARBA" id="ARBA00022640"/>
    </source>
</evidence>
<reference evidence="17 18" key="1">
    <citation type="journal article" date="2019" name="Genome Biol. Evol.">
        <title>Insights into the evolution of the New World diploid cottons (Gossypium, subgenus Houzingenia) based on genome sequencing.</title>
        <authorList>
            <person name="Grover C.E."/>
            <person name="Arick M.A. 2nd"/>
            <person name="Thrash A."/>
            <person name="Conover J.L."/>
            <person name="Sanders W.S."/>
            <person name="Peterson D.G."/>
            <person name="Frelichowski J.E."/>
            <person name="Scheffler J.A."/>
            <person name="Scheffler B.E."/>
            <person name="Wendel J.F."/>
        </authorList>
    </citation>
    <scope>NUCLEOTIDE SEQUENCE [LARGE SCALE GENOMIC DNA]</scope>
    <source>
        <strain evidence="17">157</strain>
        <tissue evidence="17">Leaf</tissue>
    </source>
</reference>
<proteinExistence type="inferred from homology"/>
<dbReference type="GO" id="GO:0006108">
    <property type="term" value="P:malate metabolic process"/>
    <property type="evidence" value="ECO:0007669"/>
    <property type="project" value="InterPro"/>
</dbReference>
<keyword evidence="7" id="KW-0934">Plastid</keyword>
<dbReference type="NCBIfam" id="TIGR01759">
    <property type="entry name" value="MalateDH-SF1"/>
    <property type="match status" value="1"/>
</dbReference>
<evidence type="ECO:0000256" key="6">
    <source>
        <dbReference type="ARBA" id="ARBA00022528"/>
    </source>
</evidence>
<evidence type="ECO:0000256" key="10">
    <source>
        <dbReference type="ARBA" id="ARBA00023002"/>
    </source>
</evidence>
<comment type="similarity">
    <text evidence="2">Belongs to the LDH/MDH superfamily. MDH type 2 family.</text>
</comment>
<feature type="compositionally biased region" description="Polar residues" evidence="14">
    <location>
        <begin position="1"/>
        <end position="17"/>
    </location>
</feature>
<name>A0A7J8N3V6_9ROSI</name>
<dbReference type="GO" id="GO:0046554">
    <property type="term" value="F:L-malate dehydrogenase (NADP+) activity"/>
    <property type="evidence" value="ECO:0007669"/>
    <property type="project" value="UniProtKB-EC"/>
</dbReference>
<keyword evidence="18" id="KW-1185">Reference proteome</keyword>
<evidence type="ECO:0000256" key="2">
    <source>
        <dbReference type="ARBA" id="ARBA00009613"/>
    </source>
</evidence>
<comment type="catalytic activity">
    <reaction evidence="13">
        <text>(S)-malate + NADP(+) = oxaloacetate + NADPH + H(+)</text>
        <dbReference type="Rhea" id="RHEA:10824"/>
        <dbReference type="ChEBI" id="CHEBI:15378"/>
        <dbReference type="ChEBI" id="CHEBI:15589"/>
        <dbReference type="ChEBI" id="CHEBI:16452"/>
        <dbReference type="ChEBI" id="CHEBI:57783"/>
        <dbReference type="ChEBI" id="CHEBI:58349"/>
        <dbReference type="EC" id="1.1.1.82"/>
    </reaction>
</comment>
<dbReference type="InterPro" id="IPR036291">
    <property type="entry name" value="NAD(P)-bd_dom_sf"/>
</dbReference>
<keyword evidence="10" id="KW-0560">Oxidoreductase</keyword>
<evidence type="ECO:0000256" key="5">
    <source>
        <dbReference type="ARBA" id="ARBA00016572"/>
    </source>
</evidence>
<evidence type="ECO:0000256" key="11">
    <source>
        <dbReference type="ARBA" id="ARBA00023157"/>
    </source>
</evidence>
<evidence type="ECO:0000256" key="1">
    <source>
        <dbReference type="ARBA" id="ARBA00004229"/>
    </source>
</evidence>
<evidence type="ECO:0000256" key="8">
    <source>
        <dbReference type="ARBA" id="ARBA00022857"/>
    </source>
</evidence>
<dbReference type="Gene3D" id="3.40.50.720">
    <property type="entry name" value="NAD(P)-binding Rossmann-like Domain"/>
    <property type="match status" value="1"/>
</dbReference>
<accession>A0A7J8N3V6</accession>
<dbReference type="InterPro" id="IPR022383">
    <property type="entry name" value="Lactate/malate_DH_C"/>
</dbReference>
<keyword evidence="6" id="KW-0150">Chloroplast</keyword>
<keyword evidence="8" id="KW-0521">NADP</keyword>
<sequence length="442" mass="48358">MAVAELSTSCTKTHPSQLSLSSSSSSRFSHHFRRSFRPLPTTRNPTISCSVASDQVQTPIPVQAGDLKGKSECYGVFCLTYDLQAEEETKSWKKLINIAVSGAAGMISNHLLFKIASGEVFGPNQPVALKLLGSERSIQALEGVAMELEDSLFPLLREVSIGINPYEVFQDAEWALLIGAKPRGPGMERADLLDINGQIFAEQGKALNASASPNVKVIVVGNPCNTNALICMKNAPNIPAKNFHALTRLDENRAKCQLLLQLALKAGVFYDQVSNMTIWGNHSTTQVPDFLNARIKGLPVKEVIKDHKWLEEEFTEKVQKRGGVLIKKWGRSSAASTAVSIVDAIRSLITPTPKGDWFSSGVYTNGNPYGIVEDIVFSMPCRSKGDGDYELVKDVIFDDYLLKRIKKSEAELLAEKRCVAHLTGEGIGFCDLPEDTMLPGEM</sequence>
<dbReference type="InterPro" id="IPR015955">
    <property type="entry name" value="Lactate_DH/Glyco_Ohase_4_C"/>
</dbReference>
<dbReference type="NCBIfam" id="NF003916">
    <property type="entry name" value="PRK05442.1"/>
    <property type="match status" value="1"/>
</dbReference>